<keyword evidence="3 8" id="KW-0812">Transmembrane</keyword>
<dbReference type="PANTHER" id="PTHR47019">
    <property type="entry name" value="LIPID II FLIPPASE MURJ"/>
    <property type="match status" value="1"/>
</dbReference>
<feature type="transmembrane region" description="Helical" evidence="8">
    <location>
        <begin position="353"/>
        <end position="375"/>
    </location>
</feature>
<feature type="transmembrane region" description="Helical" evidence="8">
    <location>
        <begin position="250"/>
        <end position="273"/>
    </location>
</feature>
<feature type="transmembrane region" description="Helical" evidence="8">
    <location>
        <begin position="60"/>
        <end position="83"/>
    </location>
</feature>
<dbReference type="PRINTS" id="PR01806">
    <property type="entry name" value="VIRFACTRMVIN"/>
</dbReference>
<dbReference type="Proteomes" id="UP000178647">
    <property type="component" value="Unassembled WGS sequence"/>
</dbReference>
<dbReference type="HAMAP" id="MF_02078">
    <property type="entry name" value="MurJ_MviN"/>
    <property type="match status" value="1"/>
</dbReference>
<gene>
    <name evidence="8" type="primary">murJ</name>
    <name evidence="9" type="ORF">A2896_02060</name>
</gene>
<name>A0A1G2EFF4_9BACT</name>
<feature type="transmembrane region" description="Helical" evidence="8">
    <location>
        <begin position="279"/>
        <end position="299"/>
    </location>
</feature>
<keyword evidence="8" id="KW-0813">Transport</keyword>
<evidence type="ECO:0000313" key="9">
    <source>
        <dbReference type="EMBL" id="OGZ24519.1"/>
    </source>
</evidence>
<evidence type="ECO:0000313" key="10">
    <source>
        <dbReference type="Proteomes" id="UP000178647"/>
    </source>
</evidence>
<dbReference type="CDD" id="cd13123">
    <property type="entry name" value="MATE_MurJ_like"/>
    <property type="match status" value="1"/>
</dbReference>
<keyword evidence="4 8" id="KW-0133">Cell shape</keyword>
<dbReference type="GO" id="GO:0009252">
    <property type="term" value="P:peptidoglycan biosynthetic process"/>
    <property type="evidence" value="ECO:0007669"/>
    <property type="project" value="UniProtKB-UniRule"/>
</dbReference>
<dbReference type="GO" id="GO:0015648">
    <property type="term" value="F:lipid-linked peptidoglycan transporter activity"/>
    <property type="evidence" value="ECO:0007669"/>
    <property type="project" value="UniProtKB-UniRule"/>
</dbReference>
<dbReference type="GO" id="GO:0005886">
    <property type="term" value="C:plasma membrane"/>
    <property type="evidence" value="ECO:0007669"/>
    <property type="project" value="UniProtKB-SubCell"/>
</dbReference>
<reference evidence="9 10" key="1">
    <citation type="journal article" date="2016" name="Nat. Commun.">
        <title>Thousands of microbial genomes shed light on interconnected biogeochemical processes in an aquifer system.</title>
        <authorList>
            <person name="Anantharaman K."/>
            <person name="Brown C.T."/>
            <person name="Hug L.A."/>
            <person name="Sharon I."/>
            <person name="Castelle C.J."/>
            <person name="Probst A.J."/>
            <person name="Thomas B.C."/>
            <person name="Singh A."/>
            <person name="Wilkins M.J."/>
            <person name="Karaoz U."/>
            <person name="Brodie E.L."/>
            <person name="Williams K.H."/>
            <person name="Hubbard S.S."/>
            <person name="Banfield J.F."/>
        </authorList>
    </citation>
    <scope>NUCLEOTIDE SEQUENCE [LARGE SCALE GENOMIC DNA]</scope>
</reference>
<keyword evidence="6 8" id="KW-1133">Transmembrane helix</keyword>
<organism evidence="9 10">
    <name type="scientific">Candidatus Nealsonbacteria bacterium RIFCSPLOWO2_01_FULL_43_32</name>
    <dbReference type="NCBI Taxonomy" id="1801672"/>
    <lineage>
        <taxon>Bacteria</taxon>
        <taxon>Candidatus Nealsoniibacteriota</taxon>
    </lineage>
</organism>
<comment type="subcellular location">
    <subcellularLocation>
        <location evidence="1 8">Cell membrane</location>
        <topology evidence="1 8">Multi-pass membrane protein</topology>
    </subcellularLocation>
</comment>
<feature type="transmembrane region" description="Helical" evidence="8">
    <location>
        <begin position="191"/>
        <end position="208"/>
    </location>
</feature>
<dbReference type="STRING" id="1801672.A2896_02060"/>
<evidence type="ECO:0000256" key="2">
    <source>
        <dbReference type="ARBA" id="ARBA00022475"/>
    </source>
</evidence>
<feature type="transmembrane region" description="Helical" evidence="8">
    <location>
        <begin position="387"/>
        <end position="411"/>
    </location>
</feature>
<feature type="transmembrane region" description="Helical" evidence="8">
    <location>
        <begin position="431"/>
        <end position="455"/>
    </location>
</feature>
<evidence type="ECO:0000256" key="3">
    <source>
        <dbReference type="ARBA" id="ARBA00022692"/>
    </source>
</evidence>
<dbReference type="NCBIfam" id="TIGR01695">
    <property type="entry name" value="murJ_mviN"/>
    <property type="match status" value="1"/>
</dbReference>
<accession>A0A1G2EFF4</accession>
<dbReference type="UniPathway" id="UPA00219"/>
<protein>
    <recommendedName>
        <fullName evidence="8">Probable lipid II flippase MurJ</fullName>
    </recommendedName>
</protein>
<sequence>MIKRFFNFQTKTIQAAAGILSLSALISRLLGLVRDRLLASTFGAGAELDVYFAAFRLPDFIYNILIAGGIVVAFVPLFSEYFLKDKKEAWDFTNNVLNVFLFFLFVISLVLGIFAPVFVKIMTPGFNAQQITLTVLLTRILFLSPIFFGISSIFSGVAQYFSRFLIYSLAPILYNLGIILGIIFLAPIWGILGVTLGVVIGALLHFLIQIPPALQAGFAYRPIFNLKDEKIKRVFSLMVPRTFGVAAPQINLMVVMAIASGFSSGALSIFILANNLQQFPLGLVGIPFAMAAFPTLAQAWAAQKKEDFLEKFFSTFRKILYIIIPLSFLIFILRNQIVLIYKAGQYSGTATSLTSASLGLFALGIFASCLIPLVFRAFFAFQDTKTPTVIAVVAMVLNVGLCLGFTQVLSFPNFFQDFMIRFFALQGIKDISVIGLPLAFSLDSIFQLILLMIFLRKKINIKI</sequence>
<dbReference type="GO" id="GO:0071555">
    <property type="term" value="P:cell wall organization"/>
    <property type="evidence" value="ECO:0007669"/>
    <property type="project" value="UniProtKB-KW"/>
</dbReference>
<evidence type="ECO:0000256" key="1">
    <source>
        <dbReference type="ARBA" id="ARBA00004651"/>
    </source>
</evidence>
<dbReference type="GO" id="GO:0008360">
    <property type="term" value="P:regulation of cell shape"/>
    <property type="evidence" value="ECO:0007669"/>
    <property type="project" value="UniProtKB-KW"/>
</dbReference>
<dbReference type="Pfam" id="PF03023">
    <property type="entry name" value="MurJ"/>
    <property type="match status" value="1"/>
</dbReference>
<dbReference type="InterPro" id="IPR051050">
    <property type="entry name" value="Lipid_II_flippase_MurJ/MviN"/>
</dbReference>
<evidence type="ECO:0000256" key="8">
    <source>
        <dbReference type="HAMAP-Rule" id="MF_02078"/>
    </source>
</evidence>
<dbReference type="InterPro" id="IPR004268">
    <property type="entry name" value="MurJ"/>
</dbReference>
<proteinExistence type="inferred from homology"/>
<comment type="caution">
    <text evidence="9">The sequence shown here is derived from an EMBL/GenBank/DDBJ whole genome shotgun (WGS) entry which is preliminary data.</text>
</comment>
<keyword evidence="5 8" id="KW-0573">Peptidoglycan synthesis</keyword>
<feature type="transmembrane region" description="Helical" evidence="8">
    <location>
        <begin position="95"/>
        <end position="119"/>
    </location>
</feature>
<comment type="caution">
    <text evidence="8">Lacks conserved residue(s) required for the propagation of feature annotation.</text>
</comment>
<comment type="pathway">
    <text evidence="8">Cell wall biogenesis; peptidoglycan biosynthesis.</text>
</comment>
<dbReference type="PANTHER" id="PTHR47019:SF1">
    <property type="entry name" value="LIPID II FLIPPASE MURJ"/>
    <property type="match status" value="1"/>
</dbReference>
<dbReference type="EMBL" id="MHMH01000009">
    <property type="protein sequence ID" value="OGZ24519.1"/>
    <property type="molecule type" value="Genomic_DNA"/>
</dbReference>
<feature type="transmembrane region" description="Helical" evidence="8">
    <location>
        <begin position="131"/>
        <end position="157"/>
    </location>
</feature>
<evidence type="ECO:0000256" key="5">
    <source>
        <dbReference type="ARBA" id="ARBA00022984"/>
    </source>
</evidence>
<feature type="transmembrane region" description="Helical" evidence="8">
    <location>
        <begin position="319"/>
        <end position="341"/>
    </location>
</feature>
<evidence type="ECO:0000256" key="4">
    <source>
        <dbReference type="ARBA" id="ARBA00022960"/>
    </source>
</evidence>
<evidence type="ECO:0000256" key="6">
    <source>
        <dbReference type="ARBA" id="ARBA00022989"/>
    </source>
</evidence>
<evidence type="ECO:0000256" key="7">
    <source>
        <dbReference type="ARBA" id="ARBA00023136"/>
    </source>
</evidence>
<comment type="similarity">
    <text evidence="8">Belongs to the MurJ/MviN family.</text>
</comment>
<keyword evidence="2 8" id="KW-1003">Cell membrane</keyword>
<comment type="function">
    <text evidence="8">Involved in peptidoglycan biosynthesis. Transports lipid-linked peptidoglycan precursors from the inner to the outer leaflet of the cytoplasmic membrane.</text>
</comment>
<keyword evidence="8" id="KW-0961">Cell wall biogenesis/degradation</keyword>
<keyword evidence="7 8" id="KW-0472">Membrane</keyword>
<dbReference type="AlphaFoldDB" id="A0A1G2EFF4"/>
<feature type="transmembrane region" description="Helical" evidence="8">
    <location>
        <begin position="164"/>
        <end position="185"/>
    </location>
</feature>
<dbReference type="GO" id="GO:0034204">
    <property type="term" value="P:lipid translocation"/>
    <property type="evidence" value="ECO:0007669"/>
    <property type="project" value="TreeGrafter"/>
</dbReference>